<evidence type="ECO:0000313" key="1">
    <source>
        <dbReference type="EMBL" id="OGX91803.1"/>
    </source>
</evidence>
<organism evidence="1 2">
    <name type="scientific">Hymenobacter coccineus</name>
    <dbReference type="NCBI Taxonomy" id="1908235"/>
    <lineage>
        <taxon>Bacteria</taxon>
        <taxon>Pseudomonadati</taxon>
        <taxon>Bacteroidota</taxon>
        <taxon>Cytophagia</taxon>
        <taxon>Cytophagales</taxon>
        <taxon>Hymenobacteraceae</taxon>
        <taxon>Hymenobacter</taxon>
    </lineage>
</organism>
<gene>
    <name evidence="1" type="ORF">BEN49_04250</name>
</gene>
<dbReference type="AlphaFoldDB" id="A0A1G1TLR3"/>
<proteinExistence type="predicted"/>
<evidence type="ECO:0000313" key="2">
    <source>
        <dbReference type="Proteomes" id="UP000177506"/>
    </source>
</evidence>
<protein>
    <submittedName>
        <fullName evidence="1">Uncharacterized protein</fullName>
    </submittedName>
</protein>
<dbReference type="EMBL" id="MDZA01000033">
    <property type="protein sequence ID" value="OGX91803.1"/>
    <property type="molecule type" value="Genomic_DNA"/>
</dbReference>
<name>A0A1G1TLR3_9BACT</name>
<accession>A0A1G1TLR3</accession>
<sequence length="182" mass="19962">MLCTGALLVLLAGCKKDLSPLEQLPDATEQGLNTAGWLLEGKAWVPVRSTISTGMPNNGYWKKSKTGFSLAVSFHRFSIEEDWGIEFYLPDIRHAGTFVLNQDPAITGGRFAAGYGHYVHSRPAPNLDCYTSPNAPGELIITRFDTVQNIVSGTFTMAPQDDATGTPVQITQGRFDLKFDHR</sequence>
<keyword evidence="2" id="KW-1185">Reference proteome</keyword>
<reference evidence="1 2" key="1">
    <citation type="submission" date="2016-08" db="EMBL/GenBank/DDBJ databases">
        <title>Hymenobacter coccineus sp. nov., Hymenobacter lapidarius sp. nov. and Hymenobacter glacialis sp. nov., isolated from Antarctic soil.</title>
        <authorList>
            <person name="Sedlacek I."/>
            <person name="Kralova S."/>
            <person name="Kyrova K."/>
            <person name="Maslanova I."/>
            <person name="Stankova E."/>
            <person name="Vrbovska V."/>
            <person name="Nemec M."/>
            <person name="Bartak M."/>
            <person name="Svec P."/>
            <person name="Busse H.-J."/>
            <person name="Pantucek R."/>
        </authorList>
    </citation>
    <scope>NUCLEOTIDE SEQUENCE [LARGE SCALE GENOMIC DNA]</scope>
    <source>
        <strain evidence="1 2">CCM 8649</strain>
    </source>
</reference>
<dbReference type="Proteomes" id="UP000177506">
    <property type="component" value="Unassembled WGS sequence"/>
</dbReference>
<comment type="caution">
    <text evidence="1">The sequence shown here is derived from an EMBL/GenBank/DDBJ whole genome shotgun (WGS) entry which is preliminary data.</text>
</comment>